<dbReference type="Gene3D" id="3.90.190.20">
    <property type="entry name" value="Mur ligase, C-terminal domain"/>
    <property type="match status" value="1"/>
</dbReference>
<evidence type="ECO:0000256" key="2">
    <source>
        <dbReference type="ARBA" id="ARBA00022598"/>
    </source>
</evidence>
<dbReference type="InterPro" id="IPR036565">
    <property type="entry name" value="Mur-like_cat_sf"/>
</dbReference>
<evidence type="ECO:0000256" key="9">
    <source>
        <dbReference type="ARBA" id="ARBA00023316"/>
    </source>
</evidence>
<dbReference type="Gene3D" id="3.40.1390.10">
    <property type="entry name" value="MurE/MurF, N-terminal domain"/>
    <property type="match status" value="1"/>
</dbReference>
<keyword evidence="8" id="KW-0131">Cell cycle</keyword>
<evidence type="ECO:0000256" key="4">
    <source>
        <dbReference type="ARBA" id="ARBA00022741"/>
    </source>
</evidence>
<dbReference type="PANTHER" id="PTHR43024:SF1">
    <property type="entry name" value="UDP-N-ACETYLMURAMOYL-TRIPEPTIDE--D-ALANYL-D-ALANINE LIGASE"/>
    <property type="match status" value="1"/>
</dbReference>
<keyword evidence="5" id="KW-0067">ATP-binding</keyword>
<evidence type="ECO:0000259" key="13">
    <source>
        <dbReference type="Pfam" id="PF08245"/>
    </source>
</evidence>
<dbReference type="AlphaFoldDB" id="A0A160T7X1"/>
<dbReference type="EMBL" id="CZQC01000003">
    <property type="protein sequence ID" value="CUS40080.1"/>
    <property type="molecule type" value="Genomic_DNA"/>
</dbReference>
<dbReference type="InterPro" id="IPR000713">
    <property type="entry name" value="Mur_ligase_N"/>
</dbReference>
<evidence type="ECO:0000259" key="11">
    <source>
        <dbReference type="Pfam" id="PF01225"/>
    </source>
</evidence>
<feature type="domain" description="Mur ligase C-terminal" evidence="12">
    <location>
        <begin position="318"/>
        <end position="436"/>
    </location>
</feature>
<evidence type="ECO:0000256" key="10">
    <source>
        <dbReference type="ARBA" id="ARBA00031461"/>
    </source>
</evidence>
<accession>A0A160T7X1</accession>
<dbReference type="InterPro" id="IPR036615">
    <property type="entry name" value="Mur_ligase_C_dom_sf"/>
</dbReference>
<dbReference type="InterPro" id="IPR013221">
    <property type="entry name" value="Mur_ligase_cen"/>
</dbReference>
<keyword evidence="3" id="KW-0132">Cell division</keyword>
<evidence type="ECO:0000256" key="6">
    <source>
        <dbReference type="ARBA" id="ARBA00022960"/>
    </source>
</evidence>
<proteinExistence type="inferred from homology"/>
<dbReference type="InterPro" id="IPR051046">
    <property type="entry name" value="MurCDEF_CellWall_CoF430Synth"/>
</dbReference>
<name>A0A160T7X1_9ZZZZ</name>
<organism evidence="14">
    <name type="scientific">hydrothermal vent metagenome</name>
    <dbReference type="NCBI Taxonomy" id="652676"/>
    <lineage>
        <taxon>unclassified sequences</taxon>
        <taxon>metagenomes</taxon>
        <taxon>ecological metagenomes</taxon>
    </lineage>
</organism>
<dbReference type="GO" id="GO:0071555">
    <property type="term" value="P:cell wall organization"/>
    <property type="evidence" value="ECO:0007669"/>
    <property type="project" value="UniProtKB-KW"/>
</dbReference>
<keyword evidence="4" id="KW-0547">Nucleotide-binding</keyword>
<evidence type="ECO:0000256" key="8">
    <source>
        <dbReference type="ARBA" id="ARBA00023306"/>
    </source>
</evidence>
<keyword evidence="9" id="KW-0961">Cell wall biogenesis/degradation</keyword>
<keyword evidence="7" id="KW-0573">Peptidoglycan synthesis</keyword>
<evidence type="ECO:0000313" key="14">
    <source>
        <dbReference type="EMBL" id="CUS40080.1"/>
    </source>
</evidence>
<keyword evidence="1" id="KW-0963">Cytoplasm</keyword>
<dbReference type="Pfam" id="PF08245">
    <property type="entry name" value="Mur_ligase_M"/>
    <property type="match status" value="1"/>
</dbReference>
<sequence>MLRNMTLAQVADVVNGELLQPEFADVLISSVSTDTRSLIDGALYIPLSGDNFNGHHFIAQAENEGAIAALTSEDVATSLPLIRVDNTLLALGRIAGWQRDQFSGLVIAVTGSAGKTSVKQLTASILTQTFNTWMTQGNLNNHIGAPLTLLALKPEHEAAMIELGASGRGEIAYTAQFVKPLVGIITNAVPAHIEGFGSLQGIVETKGELLDFIQPNGTAVLNADDANFAQWQHRAAHLQQLTFGFSESADVRAVNIRCSLEGSEFDVLCDGQTIAIKLPLLGEHNVRNALAVIAATHAAGLSWDHIVKGLQASITVKGRLQPCRGAAGQLILNDAYNANPTAFKAAIDVLKGTENSWVVMGDMGELGSDEVAAHIDVGTYAKTSGIEHFVATGPLSRNAATAFGESAHWFEDKPALIRFLQQHTQKQDVLLIKGSRYTGMDQVVAALQNGNEEI</sequence>
<dbReference type="Pfam" id="PF02875">
    <property type="entry name" value="Mur_ligase_C"/>
    <property type="match status" value="1"/>
</dbReference>
<evidence type="ECO:0000256" key="1">
    <source>
        <dbReference type="ARBA" id="ARBA00022490"/>
    </source>
</evidence>
<dbReference type="InterPro" id="IPR035911">
    <property type="entry name" value="MurE/MurF_N"/>
</dbReference>
<evidence type="ECO:0000259" key="12">
    <source>
        <dbReference type="Pfam" id="PF02875"/>
    </source>
</evidence>
<evidence type="ECO:0000256" key="5">
    <source>
        <dbReference type="ARBA" id="ARBA00022840"/>
    </source>
</evidence>
<dbReference type="GO" id="GO:0008360">
    <property type="term" value="P:regulation of cell shape"/>
    <property type="evidence" value="ECO:0007669"/>
    <property type="project" value="UniProtKB-KW"/>
</dbReference>
<gene>
    <name evidence="14" type="ORF">MGWOODY_Tha1049</name>
</gene>
<dbReference type="NCBIfam" id="TIGR01143">
    <property type="entry name" value="murF"/>
    <property type="match status" value="1"/>
</dbReference>
<dbReference type="InterPro" id="IPR005863">
    <property type="entry name" value="UDP-N-AcMur_synth"/>
</dbReference>
<dbReference type="GO" id="GO:0009252">
    <property type="term" value="P:peptidoglycan biosynthetic process"/>
    <property type="evidence" value="ECO:0007669"/>
    <property type="project" value="UniProtKB-KW"/>
</dbReference>
<reference evidence="14" key="1">
    <citation type="submission" date="2015-10" db="EMBL/GenBank/DDBJ databases">
        <authorList>
            <person name="Gilbert D.G."/>
        </authorList>
    </citation>
    <scope>NUCLEOTIDE SEQUENCE</scope>
</reference>
<dbReference type="HAMAP" id="MF_02019">
    <property type="entry name" value="MurF"/>
    <property type="match status" value="1"/>
</dbReference>
<dbReference type="GO" id="GO:0005524">
    <property type="term" value="F:ATP binding"/>
    <property type="evidence" value="ECO:0007669"/>
    <property type="project" value="UniProtKB-KW"/>
</dbReference>
<keyword evidence="2 14" id="KW-0436">Ligase</keyword>
<dbReference type="SUPFAM" id="SSF63418">
    <property type="entry name" value="MurE/MurF N-terminal domain"/>
    <property type="match status" value="1"/>
</dbReference>
<dbReference type="Pfam" id="PF01225">
    <property type="entry name" value="Mur_ligase"/>
    <property type="match status" value="1"/>
</dbReference>
<feature type="domain" description="Mur ligase N-terminal catalytic" evidence="11">
    <location>
        <begin position="28"/>
        <end position="75"/>
    </location>
</feature>
<keyword evidence="6" id="KW-0133">Cell shape</keyword>
<dbReference type="GO" id="GO:0047480">
    <property type="term" value="F:UDP-N-acetylmuramoyl-tripeptide-D-alanyl-D-alanine ligase activity"/>
    <property type="evidence" value="ECO:0007669"/>
    <property type="project" value="InterPro"/>
</dbReference>
<dbReference type="SUPFAM" id="SSF53244">
    <property type="entry name" value="MurD-like peptide ligases, peptide-binding domain"/>
    <property type="match status" value="1"/>
</dbReference>
<evidence type="ECO:0000256" key="7">
    <source>
        <dbReference type="ARBA" id="ARBA00022984"/>
    </source>
</evidence>
<evidence type="ECO:0000256" key="3">
    <source>
        <dbReference type="ARBA" id="ARBA00022618"/>
    </source>
</evidence>
<dbReference type="GO" id="GO:0051301">
    <property type="term" value="P:cell division"/>
    <property type="evidence" value="ECO:0007669"/>
    <property type="project" value="UniProtKB-KW"/>
</dbReference>
<dbReference type="InterPro" id="IPR004101">
    <property type="entry name" value="Mur_ligase_C"/>
</dbReference>
<dbReference type="Gene3D" id="3.40.1190.10">
    <property type="entry name" value="Mur-like, catalytic domain"/>
    <property type="match status" value="1"/>
</dbReference>
<feature type="domain" description="Mur ligase central" evidence="13">
    <location>
        <begin position="109"/>
        <end position="295"/>
    </location>
</feature>
<protein>
    <recommendedName>
        <fullName evidence="10">UDP-MurNAc-pentapeptide synthetase</fullName>
    </recommendedName>
</protein>
<dbReference type="SUPFAM" id="SSF53623">
    <property type="entry name" value="MurD-like peptide ligases, catalytic domain"/>
    <property type="match status" value="1"/>
</dbReference>
<dbReference type="PANTHER" id="PTHR43024">
    <property type="entry name" value="UDP-N-ACETYLMURAMOYL-TRIPEPTIDE--D-ALANYL-D-ALANINE LIGASE"/>
    <property type="match status" value="1"/>
</dbReference>